<evidence type="ECO:0000259" key="2">
    <source>
        <dbReference type="Pfam" id="PF03061"/>
    </source>
</evidence>
<dbReference type="PANTHER" id="PTHR43240:SF10">
    <property type="entry name" value="BLL4964 PROTEIN"/>
    <property type="match status" value="1"/>
</dbReference>
<dbReference type="RefSeq" id="WP_082054953.1">
    <property type="nucleotide sequence ID" value="NZ_CP010536.1"/>
</dbReference>
<dbReference type="GO" id="GO:0061522">
    <property type="term" value="F:1,4-dihydroxy-2-naphthoyl-CoA thioesterase activity"/>
    <property type="evidence" value="ECO:0007669"/>
    <property type="project" value="TreeGrafter"/>
</dbReference>
<dbReference type="NCBIfam" id="TIGR00369">
    <property type="entry name" value="unchar_dom_1"/>
    <property type="match status" value="1"/>
</dbReference>
<evidence type="ECO:0000256" key="1">
    <source>
        <dbReference type="ARBA" id="ARBA00022801"/>
    </source>
</evidence>
<dbReference type="InterPro" id="IPR006683">
    <property type="entry name" value="Thioestr_dom"/>
</dbReference>
<dbReference type="PANTHER" id="PTHR43240">
    <property type="entry name" value="1,4-DIHYDROXY-2-NAPHTHOYL-COA THIOESTERASE 1"/>
    <property type="match status" value="1"/>
</dbReference>
<dbReference type="InterPro" id="IPR003736">
    <property type="entry name" value="PAAI_dom"/>
</dbReference>
<dbReference type="SUPFAM" id="SSF54637">
    <property type="entry name" value="Thioesterase/thiol ester dehydrase-isomerase"/>
    <property type="match status" value="1"/>
</dbReference>
<reference evidence="3 4" key="1">
    <citation type="journal article" date="2015" name="Genome Announc.">
        <title>Complete Genome Sequence of Cupriavidus basilensis 4G11, Isolated from the Oak Ridge Field Research Center Site.</title>
        <authorList>
            <person name="Ray J."/>
            <person name="Waters R.J."/>
            <person name="Skerker J.M."/>
            <person name="Kuehl J.V."/>
            <person name="Price M.N."/>
            <person name="Huang J."/>
            <person name="Chakraborty R."/>
            <person name="Arkin A.P."/>
            <person name="Deutschbauer A."/>
        </authorList>
    </citation>
    <scope>NUCLEOTIDE SEQUENCE [LARGE SCALE GENOMIC DNA]</scope>
    <source>
        <strain evidence="3">4G11</strain>
    </source>
</reference>
<organism evidence="3 4">
    <name type="scientific">Cupriavidus basilensis</name>
    <dbReference type="NCBI Taxonomy" id="68895"/>
    <lineage>
        <taxon>Bacteria</taxon>
        <taxon>Pseudomonadati</taxon>
        <taxon>Pseudomonadota</taxon>
        <taxon>Betaproteobacteria</taxon>
        <taxon>Burkholderiales</taxon>
        <taxon>Burkholderiaceae</taxon>
        <taxon>Cupriavidus</taxon>
    </lineage>
</organism>
<sequence>MPEPTLEPTPESGFTLADIDHTLQRVLAPWVRQLGLRAELVDAQGVTLRLPFDESFRHAGGVVCGQVLMSAADTAMIVAVANALGAFRPMTTVTLTTNFMRPVIEGDVLVRAKVLRLGRTVVFGEIELTGTDGKLAVQATTTYALL</sequence>
<proteinExistence type="predicted"/>
<evidence type="ECO:0000313" key="3">
    <source>
        <dbReference type="EMBL" id="AJG21546.1"/>
    </source>
</evidence>
<dbReference type="STRING" id="68895.RR42_m4199"/>
<accession>A0A0C4YLR7</accession>
<dbReference type="KEGG" id="cbw:RR42_m4199"/>
<dbReference type="EMBL" id="CP010536">
    <property type="protein sequence ID" value="AJG21546.1"/>
    <property type="molecule type" value="Genomic_DNA"/>
</dbReference>
<dbReference type="Pfam" id="PF03061">
    <property type="entry name" value="4HBT"/>
    <property type="match status" value="1"/>
</dbReference>
<gene>
    <name evidence="3" type="ORF">RR42_m4199</name>
</gene>
<dbReference type="InterPro" id="IPR029069">
    <property type="entry name" value="HotDog_dom_sf"/>
</dbReference>
<dbReference type="Proteomes" id="UP000031843">
    <property type="component" value="Chromosome main"/>
</dbReference>
<feature type="domain" description="Thioesterase" evidence="2">
    <location>
        <begin position="60"/>
        <end position="135"/>
    </location>
</feature>
<protein>
    <recommendedName>
        <fullName evidence="2">Thioesterase domain-containing protein</fullName>
    </recommendedName>
</protein>
<name>A0A0C4YLR7_9BURK</name>
<dbReference type="AlphaFoldDB" id="A0A0C4YLR7"/>
<dbReference type="CDD" id="cd03443">
    <property type="entry name" value="PaaI_thioesterase"/>
    <property type="match status" value="1"/>
</dbReference>
<dbReference type="GO" id="GO:0005829">
    <property type="term" value="C:cytosol"/>
    <property type="evidence" value="ECO:0007669"/>
    <property type="project" value="TreeGrafter"/>
</dbReference>
<keyword evidence="4" id="KW-1185">Reference proteome</keyword>
<keyword evidence="1" id="KW-0378">Hydrolase</keyword>
<dbReference type="OrthoDB" id="8588611at2"/>
<evidence type="ECO:0000313" key="4">
    <source>
        <dbReference type="Proteomes" id="UP000031843"/>
    </source>
</evidence>
<dbReference type="Gene3D" id="3.10.129.10">
    <property type="entry name" value="Hotdog Thioesterase"/>
    <property type="match status" value="1"/>
</dbReference>